<evidence type="ECO:0000259" key="8">
    <source>
        <dbReference type="PROSITE" id="PS50250"/>
    </source>
</evidence>
<dbReference type="InterPro" id="IPR045135">
    <property type="entry name" value="Rpn7_N"/>
</dbReference>
<dbReference type="Proteomes" id="UP000494206">
    <property type="component" value="Unassembled WGS sequence"/>
</dbReference>
<evidence type="ECO:0000256" key="2">
    <source>
        <dbReference type="ARBA" id="ARBA00004496"/>
    </source>
</evidence>
<dbReference type="Pfam" id="PF01399">
    <property type="entry name" value="PCI"/>
    <property type="match status" value="1"/>
</dbReference>
<dbReference type="Pfam" id="PF10602">
    <property type="entry name" value="RPN7"/>
    <property type="match status" value="1"/>
</dbReference>
<comment type="similarity">
    <text evidence="3">Belongs to the CSN1 family.</text>
</comment>
<proteinExistence type="inferred from homology"/>
<dbReference type="InterPro" id="IPR000717">
    <property type="entry name" value="PCI_dom"/>
</dbReference>
<evidence type="ECO:0000256" key="1">
    <source>
        <dbReference type="ARBA" id="ARBA00004123"/>
    </source>
</evidence>
<evidence type="ECO:0000256" key="7">
    <source>
        <dbReference type="SAM" id="MobiDB-lite"/>
    </source>
</evidence>
<keyword evidence="6" id="KW-0539">Nucleus</keyword>
<evidence type="ECO:0000256" key="5">
    <source>
        <dbReference type="ARBA" id="ARBA00022790"/>
    </source>
</evidence>
<keyword evidence="5" id="KW-0736">Signalosome</keyword>
<evidence type="ECO:0000256" key="6">
    <source>
        <dbReference type="ARBA" id="ARBA00023242"/>
    </source>
</evidence>
<comment type="caution">
    <text evidence="9">The sequence shown here is derived from an EMBL/GenBank/DDBJ whole genome shotgun (WGS) entry which is preliminary data.</text>
</comment>
<comment type="subcellular location">
    <subcellularLocation>
        <location evidence="2">Cytoplasm</location>
    </subcellularLocation>
    <subcellularLocation>
        <location evidence="1">Nucleus</location>
    </subcellularLocation>
</comment>
<sequence>MSAEPIDDPMDTSPANSALDGNAHELLQIQEIVMEESLNPVSTDIIKPSTAKQNEPARDEDNEETILVYTPAIDVETIPALYSQLGILQRLEFIIKVCPPLKQDAIITLINYIRENTQNSVRYTSLHKELEDHIKINGFSSNLSKPKYDSNWVMDTNAIVNSRRDSALSDYKKFKDEGVKESTRRAIEELFQHYMRTGEIDEALKLYGRGVRDYCTQLKHVINMYSNWIEISIADGDWARVDSMTFQALRSLNDAEEAEKTNNGRQDQSAFMMDRDNMTHSSSVQSNRVLIDSAMARVYAAQALVRLRQQKYKSAAERILELKVDHLPDRWFVSNADLGIYCVLCCIATFKRSELKKKMSEDGVYRKLLESEPQFLELLRCYTSSQFGKCFEIMNSVSDRLHLDPYISQNVNDLYTLVRKRCVVQYLIPYSNISFNTIMKDLQFTQEEVERIVVELIESGEIEYRIDQAKGLLRAINKNDKNATSATYA</sequence>
<dbReference type="GO" id="GO:0005737">
    <property type="term" value="C:cytoplasm"/>
    <property type="evidence" value="ECO:0007669"/>
    <property type="project" value="UniProtKB-SubCell"/>
</dbReference>
<evidence type="ECO:0000313" key="10">
    <source>
        <dbReference type="Proteomes" id="UP000494206"/>
    </source>
</evidence>
<keyword evidence="10" id="KW-1185">Reference proteome</keyword>
<gene>
    <name evidence="9" type="ORF">CBOVIS_LOCUS1206</name>
</gene>
<dbReference type="OrthoDB" id="422427at2759"/>
<dbReference type="Gene3D" id="1.25.40.570">
    <property type="match status" value="1"/>
</dbReference>
<dbReference type="GO" id="GO:0008180">
    <property type="term" value="C:COP9 signalosome"/>
    <property type="evidence" value="ECO:0007669"/>
    <property type="project" value="UniProtKB-KW"/>
</dbReference>
<dbReference type="InterPro" id="IPR036390">
    <property type="entry name" value="WH_DNA-bd_sf"/>
</dbReference>
<accession>A0A8S1EBH2</accession>
<dbReference type="SMART" id="SM00088">
    <property type="entry name" value="PINT"/>
    <property type="match status" value="1"/>
</dbReference>
<feature type="region of interest" description="Disordered" evidence="7">
    <location>
        <begin position="1"/>
        <end position="21"/>
    </location>
</feature>
<dbReference type="EMBL" id="CADEPM010000001">
    <property type="protein sequence ID" value="CAB3397853.1"/>
    <property type="molecule type" value="Genomic_DNA"/>
</dbReference>
<dbReference type="PANTHER" id="PTHR14145:SF2">
    <property type="entry name" value="COP9 SIGNALOSOME COMPLEX SUBUNIT 1"/>
    <property type="match status" value="1"/>
</dbReference>
<dbReference type="SUPFAM" id="SSF46785">
    <property type="entry name" value="Winged helix' DNA-binding domain"/>
    <property type="match status" value="1"/>
</dbReference>
<feature type="compositionally biased region" description="Acidic residues" evidence="7">
    <location>
        <begin position="1"/>
        <end position="10"/>
    </location>
</feature>
<dbReference type="PROSITE" id="PS50250">
    <property type="entry name" value="PCI"/>
    <property type="match status" value="1"/>
</dbReference>
<evidence type="ECO:0000256" key="3">
    <source>
        <dbReference type="ARBA" id="ARBA00008793"/>
    </source>
</evidence>
<protein>
    <recommendedName>
        <fullName evidence="8">PCI domain-containing protein</fullName>
    </recommendedName>
</protein>
<evidence type="ECO:0000313" key="9">
    <source>
        <dbReference type="EMBL" id="CAB3397853.1"/>
    </source>
</evidence>
<dbReference type="AlphaFoldDB" id="A0A8S1EBH2"/>
<reference evidence="9 10" key="1">
    <citation type="submission" date="2020-04" db="EMBL/GenBank/DDBJ databases">
        <authorList>
            <person name="Laetsch R D."/>
            <person name="Stevens L."/>
            <person name="Kumar S."/>
            <person name="Blaxter L. M."/>
        </authorList>
    </citation>
    <scope>NUCLEOTIDE SEQUENCE [LARGE SCALE GENOMIC DNA]</scope>
</reference>
<name>A0A8S1EBH2_9PELO</name>
<evidence type="ECO:0000256" key="4">
    <source>
        <dbReference type="ARBA" id="ARBA00022490"/>
    </source>
</evidence>
<dbReference type="InterPro" id="IPR019585">
    <property type="entry name" value="Rpn7/CSN1"/>
</dbReference>
<organism evidence="9 10">
    <name type="scientific">Caenorhabditis bovis</name>
    <dbReference type="NCBI Taxonomy" id="2654633"/>
    <lineage>
        <taxon>Eukaryota</taxon>
        <taxon>Metazoa</taxon>
        <taxon>Ecdysozoa</taxon>
        <taxon>Nematoda</taxon>
        <taxon>Chromadorea</taxon>
        <taxon>Rhabditida</taxon>
        <taxon>Rhabditina</taxon>
        <taxon>Rhabditomorpha</taxon>
        <taxon>Rhabditoidea</taxon>
        <taxon>Rhabditidae</taxon>
        <taxon>Peloderinae</taxon>
        <taxon>Caenorhabditis</taxon>
    </lineage>
</organism>
<keyword evidence="4" id="KW-0963">Cytoplasm</keyword>
<dbReference type="PANTHER" id="PTHR14145">
    <property type="entry name" value="26S PROTESOME SUBUNIT 6"/>
    <property type="match status" value="1"/>
</dbReference>
<feature type="domain" description="PCI" evidence="8">
    <location>
        <begin position="308"/>
        <end position="480"/>
    </location>
</feature>